<dbReference type="Pfam" id="PF02518">
    <property type="entry name" value="HATPase_c"/>
    <property type="match status" value="1"/>
</dbReference>
<evidence type="ECO:0000256" key="3">
    <source>
        <dbReference type="ARBA" id="ARBA00022553"/>
    </source>
</evidence>
<dbReference type="InterPro" id="IPR003594">
    <property type="entry name" value="HATPase_dom"/>
</dbReference>
<keyword evidence="3" id="KW-0597">Phosphoprotein</keyword>
<dbReference type="EC" id="2.7.13.3" evidence="2"/>
<dbReference type="GO" id="GO:0016036">
    <property type="term" value="P:cellular response to phosphate starvation"/>
    <property type="evidence" value="ECO:0007669"/>
    <property type="project" value="TreeGrafter"/>
</dbReference>
<dbReference type="EMBL" id="MDAL01000002">
    <property type="protein sequence ID" value="PMN94817.1"/>
    <property type="molecule type" value="Genomic_DNA"/>
</dbReference>
<evidence type="ECO:0000259" key="7">
    <source>
        <dbReference type="PROSITE" id="PS50109"/>
    </source>
</evidence>
<comment type="catalytic activity">
    <reaction evidence="1">
        <text>ATP + protein L-histidine = ADP + protein N-phospho-L-histidine.</text>
        <dbReference type="EC" id="2.7.13.3"/>
    </reaction>
</comment>
<evidence type="ECO:0000313" key="9">
    <source>
        <dbReference type="Proteomes" id="UP000235387"/>
    </source>
</evidence>
<dbReference type="PROSITE" id="PS50109">
    <property type="entry name" value="HIS_KIN"/>
    <property type="match status" value="1"/>
</dbReference>
<organism evidence="8 9">
    <name type="scientific">Enterovibrio norvegicus</name>
    <dbReference type="NCBI Taxonomy" id="188144"/>
    <lineage>
        <taxon>Bacteria</taxon>
        <taxon>Pseudomonadati</taxon>
        <taxon>Pseudomonadota</taxon>
        <taxon>Gammaproteobacteria</taxon>
        <taxon>Vibrionales</taxon>
        <taxon>Vibrionaceae</taxon>
        <taxon>Enterovibrio</taxon>
    </lineage>
</organism>
<dbReference type="InterPro" id="IPR036890">
    <property type="entry name" value="HATPase_C_sf"/>
</dbReference>
<proteinExistence type="predicted"/>
<dbReference type="GO" id="GO:0004721">
    <property type="term" value="F:phosphoprotein phosphatase activity"/>
    <property type="evidence" value="ECO:0007669"/>
    <property type="project" value="TreeGrafter"/>
</dbReference>
<evidence type="ECO:0000256" key="2">
    <source>
        <dbReference type="ARBA" id="ARBA00012438"/>
    </source>
</evidence>
<feature type="domain" description="Histidine kinase" evidence="7">
    <location>
        <begin position="142"/>
        <end position="252"/>
    </location>
</feature>
<evidence type="ECO:0000256" key="4">
    <source>
        <dbReference type="ARBA" id="ARBA00022679"/>
    </source>
</evidence>
<accession>A0A2N7LGZ3</accession>
<evidence type="ECO:0000256" key="5">
    <source>
        <dbReference type="ARBA" id="ARBA00022777"/>
    </source>
</evidence>
<dbReference type="InterPro" id="IPR005467">
    <property type="entry name" value="His_kinase_dom"/>
</dbReference>
<protein>
    <recommendedName>
        <fullName evidence="2">histidine kinase</fullName>
        <ecNumber evidence="2">2.7.13.3</ecNumber>
    </recommendedName>
</protein>
<dbReference type="SUPFAM" id="SSF55874">
    <property type="entry name" value="ATPase domain of HSP90 chaperone/DNA topoisomerase II/histidine kinase"/>
    <property type="match status" value="1"/>
</dbReference>
<evidence type="ECO:0000256" key="6">
    <source>
        <dbReference type="ARBA" id="ARBA00023012"/>
    </source>
</evidence>
<comment type="caution">
    <text evidence="8">The sequence shown here is derived from an EMBL/GenBank/DDBJ whole genome shotgun (WGS) entry which is preliminary data.</text>
</comment>
<dbReference type="RefSeq" id="WP_102389947.1">
    <property type="nucleotide sequence ID" value="NZ_MDAL01000002.1"/>
</dbReference>
<dbReference type="InterPro" id="IPR050351">
    <property type="entry name" value="BphY/WalK/GraS-like"/>
</dbReference>
<evidence type="ECO:0000313" key="8">
    <source>
        <dbReference type="EMBL" id="PMN94817.1"/>
    </source>
</evidence>
<keyword evidence="5" id="KW-0418">Kinase</keyword>
<dbReference type="SMART" id="SM00387">
    <property type="entry name" value="HATPase_c"/>
    <property type="match status" value="1"/>
</dbReference>
<dbReference type="GO" id="GO:0005886">
    <property type="term" value="C:plasma membrane"/>
    <property type="evidence" value="ECO:0007669"/>
    <property type="project" value="TreeGrafter"/>
</dbReference>
<gene>
    <name evidence="8" type="ORF">BCT23_01945</name>
</gene>
<dbReference type="PANTHER" id="PTHR45453">
    <property type="entry name" value="PHOSPHATE REGULON SENSOR PROTEIN PHOR"/>
    <property type="match status" value="1"/>
</dbReference>
<dbReference type="GO" id="GO:0000155">
    <property type="term" value="F:phosphorelay sensor kinase activity"/>
    <property type="evidence" value="ECO:0007669"/>
    <property type="project" value="TreeGrafter"/>
</dbReference>
<sequence length="253" mass="28962">MNEKLISLVDESMHELRVFNQRLSTSISRLSQSTKTSHVGENMPLDCNPTHADEIRNYVNNISHLVKLSTIRIDFVDYELNPDFFSELEPYPIDIFNKFYANKVVLNSTCKNHKVKIKLHKPDCVLPYISAVRLIDILPFLLLDNAVKYSPNDCEVNVEFTLYGDEIEVVIKSIGPYVPQDEIKRLCTKSYRGKNAKVLSEVKGQGIGLYFADKIVKLHDARMDIYSSDNTFGLSNTRYSDFHVTLRFPTASC</sequence>
<keyword evidence="4" id="KW-0808">Transferase</keyword>
<keyword evidence="6" id="KW-0902">Two-component regulatory system</keyword>
<dbReference type="AlphaFoldDB" id="A0A2N7LGZ3"/>
<name>A0A2N7LGZ3_9GAMM</name>
<reference evidence="9" key="1">
    <citation type="submission" date="2016-07" db="EMBL/GenBank/DDBJ databases">
        <title>Nontailed viruses are major unrecognized killers of bacteria in the ocean.</title>
        <authorList>
            <person name="Kauffman K."/>
            <person name="Hussain F."/>
            <person name="Yang J."/>
            <person name="Arevalo P."/>
            <person name="Brown J."/>
            <person name="Cutler M."/>
            <person name="Kelly L."/>
            <person name="Polz M.F."/>
        </authorList>
    </citation>
    <scope>NUCLEOTIDE SEQUENCE [LARGE SCALE GENOMIC DNA]</scope>
    <source>
        <strain evidence="9">10N.261.45.A10</strain>
    </source>
</reference>
<dbReference type="PANTHER" id="PTHR45453:SF1">
    <property type="entry name" value="PHOSPHATE REGULON SENSOR PROTEIN PHOR"/>
    <property type="match status" value="1"/>
</dbReference>
<evidence type="ECO:0000256" key="1">
    <source>
        <dbReference type="ARBA" id="ARBA00000085"/>
    </source>
</evidence>
<dbReference type="Proteomes" id="UP000235387">
    <property type="component" value="Unassembled WGS sequence"/>
</dbReference>
<dbReference type="Gene3D" id="3.30.565.10">
    <property type="entry name" value="Histidine kinase-like ATPase, C-terminal domain"/>
    <property type="match status" value="1"/>
</dbReference>